<dbReference type="InterPro" id="IPR010288">
    <property type="entry name" value="EcsB_ABC"/>
</dbReference>
<feature type="transmembrane region" description="Helical" evidence="1">
    <location>
        <begin position="129"/>
        <end position="149"/>
    </location>
</feature>
<feature type="transmembrane region" description="Helical" evidence="1">
    <location>
        <begin position="20"/>
        <end position="46"/>
    </location>
</feature>
<evidence type="ECO:0000313" key="2">
    <source>
        <dbReference type="EMBL" id="USS85230.1"/>
    </source>
</evidence>
<gene>
    <name evidence="2" type="ORF">M3M35_00785</name>
</gene>
<dbReference type="PIRSF" id="PIRSF037259">
    <property type="entry name" value="EcsB_ABC"/>
    <property type="match status" value="1"/>
</dbReference>
<feature type="transmembrane region" description="Helical" evidence="1">
    <location>
        <begin position="170"/>
        <end position="203"/>
    </location>
</feature>
<name>A0ABY5BNH2_9LACO</name>
<accession>A0ABY5BNH2</accession>
<feature type="transmembrane region" description="Helical" evidence="1">
    <location>
        <begin position="58"/>
        <end position="79"/>
    </location>
</feature>
<sequence>MRNLFKDRLINHWNQLTKYLRYVFNDFFVIALMFFIGAVGLAYANFLKTVPPHAGWEVLVLLVLLTLGLQVGRLATLIVDPDRVFLAPQEQQLTSYFKHAFLYSFSLAAGMQVLVWIILMPFISVSLGWSVGQLLVGLVLMVGLKWYWLSYQFLQLRNHATNPWWHRLGWLVLLPAVVILLALVGQVVIAYVLTMAAIGVVIWRLAKQVPPLNWEQIVATEQRRMRRIYRFFALFTEVPTVGPQPKRRAYLDGLFRRLPHDQAHLYTNLYVKTFARDGETSSMYLRLLVLAAVILGLVTNQALSIVVALTMLYLTGTQLRPFFDCFDNNVFTYLYPVRVSTRVHNFRQLFNWLLIIELVVVLIAQLIGQATLTTLGITLVGGSFIIWWLSHRFLQQQVKREK</sequence>
<keyword evidence="3" id="KW-1185">Reference proteome</keyword>
<reference evidence="2" key="1">
    <citation type="submission" date="2022-05" db="EMBL/GenBank/DDBJ databases">
        <authorList>
            <person name="Oliphant S.A."/>
            <person name="Watson-Haigh N.S."/>
            <person name="Sumby K.M."/>
            <person name="Gardner J.M."/>
            <person name="Jiranek V."/>
        </authorList>
    </citation>
    <scope>NUCLEOTIDE SEQUENCE</scope>
    <source>
        <strain evidence="2">KI16_H9</strain>
    </source>
</reference>
<keyword evidence="1" id="KW-1133">Transmembrane helix</keyword>
<evidence type="ECO:0000256" key="1">
    <source>
        <dbReference type="SAM" id="Phobius"/>
    </source>
</evidence>
<organism evidence="2 3">
    <name type="scientific">Fructilactobacillus myrtifloralis</name>
    <dbReference type="NCBI Taxonomy" id="2940301"/>
    <lineage>
        <taxon>Bacteria</taxon>
        <taxon>Bacillati</taxon>
        <taxon>Bacillota</taxon>
        <taxon>Bacilli</taxon>
        <taxon>Lactobacillales</taxon>
        <taxon>Lactobacillaceae</taxon>
        <taxon>Fructilactobacillus</taxon>
    </lineage>
</organism>
<keyword evidence="1" id="KW-0472">Membrane</keyword>
<feature type="transmembrane region" description="Helical" evidence="1">
    <location>
        <begin position="349"/>
        <end position="368"/>
    </location>
</feature>
<feature type="transmembrane region" description="Helical" evidence="1">
    <location>
        <begin position="287"/>
        <end position="314"/>
    </location>
</feature>
<feature type="transmembrane region" description="Helical" evidence="1">
    <location>
        <begin position="374"/>
        <end position="394"/>
    </location>
</feature>
<keyword evidence="1" id="KW-0812">Transmembrane</keyword>
<dbReference type="Pfam" id="PF05975">
    <property type="entry name" value="EcsB"/>
    <property type="match status" value="1"/>
</dbReference>
<feature type="transmembrane region" description="Helical" evidence="1">
    <location>
        <begin position="100"/>
        <end position="123"/>
    </location>
</feature>
<dbReference type="EMBL" id="CP097116">
    <property type="protein sequence ID" value="USS85230.1"/>
    <property type="molecule type" value="Genomic_DNA"/>
</dbReference>
<dbReference type="Proteomes" id="UP001056707">
    <property type="component" value="Chromosome"/>
</dbReference>
<evidence type="ECO:0000313" key="3">
    <source>
        <dbReference type="Proteomes" id="UP001056707"/>
    </source>
</evidence>
<proteinExistence type="predicted"/>
<dbReference type="RefSeq" id="WP_252750125.1">
    <property type="nucleotide sequence ID" value="NZ_CP097116.1"/>
</dbReference>
<protein>
    <submittedName>
        <fullName evidence="2">ABC transporter permease</fullName>
    </submittedName>
</protein>